<dbReference type="AlphaFoldDB" id="A0A836L2W3"/>
<protein>
    <recommendedName>
        <fullName evidence="6">MYND-type domain-containing protein</fullName>
    </recommendedName>
</protein>
<evidence type="ECO:0000256" key="3">
    <source>
        <dbReference type="ARBA" id="ARBA00022833"/>
    </source>
</evidence>
<accession>A0A836L2W3</accession>
<evidence type="ECO:0000256" key="2">
    <source>
        <dbReference type="ARBA" id="ARBA00022771"/>
    </source>
</evidence>
<feature type="compositionally biased region" description="Low complexity" evidence="5">
    <location>
        <begin position="78"/>
        <end position="101"/>
    </location>
</feature>
<keyword evidence="8" id="KW-1185">Reference proteome</keyword>
<feature type="compositionally biased region" description="Polar residues" evidence="5">
    <location>
        <begin position="20"/>
        <end position="39"/>
    </location>
</feature>
<feature type="domain" description="MYND-type" evidence="6">
    <location>
        <begin position="366"/>
        <end position="403"/>
    </location>
</feature>
<evidence type="ECO:0000256" key="1">
    <source>
        <dbReference type="ARBA" id="ARBA00022723"/>
    </source>
</evidence>
<evidence type="ECO:0000313" key="7">
    <source>
        <dbReference type="EMBL" id="KAG5495217.1"/>
    </source>
</evidence>
<dbReference type="PROSITE" id="PS50865">
    <property type="entry name" value="ZF_MYND_2"/>
    <property type="match status" value="2"/>
</dbReference>
<evidence type="ECO:0000313" key="8">
    <source>
        <dbReference type="Proteomes" id="UP000674318"/>
    </source>
</evidence>
<evidence type="ECO:0000256" key="5">
    <source>
        <dbReference type="SAM" id="MobiDB-lite"/>
    </source>
</evidence>
<dbReference type="InterPro" id="IPR002893">
    <property type="entry name" value="Znf_MYND"/>
</dbReference>
<dbReference type="Pfam" id="PF01753">
    <property type="entry name" value="zf-MYND"/>
    <property type="match status" value="2"/>
</dbReference>
<keyword evidence="3" id="KW-0862">Zinc</keyword>
<sequence length="765" mass="82192">MSLSFQSGDPGLDFPLPHVNTLNQGNHSISPRNARNSRVTARVGEGDDKVFAPAEATSAQPVAPHRHLHRSFPLLNSARSRSASSHQQPSRAYPAAHCECAAPPPQRHSDSLALPGRRDERNSDAAPRGHYPYYEAHEVVRPSPSQPKQPYRLSSTANSAALASAHPCTAHDRGGGSNKLGRSITATAMTNPLEGGGVAPFVKSNGQEHPHSPTHPSTLPVTASGAQSLSNAAPLDVEPHGQTLDPLRSGPREGGSVALVSVEPNRGLGVVPTVLHREASCFRGASPSGKYLGEDLSNVLGNTFGEANPTTKSSCSRCKVVEEVLYSCPCGLARYCCTTCQRAHWPSHKAVCNHAVQATHPPTQRCDSCRRTSQTLRQCRCGFAFYCDTDCQRSDWPHHSPVCDITASQVLATALMCGRQAPRTRREAATQTVHWQINVHAVQSITRAEGLSGADCTPGMSASLHTSLHNRHVQSDSDEATDSFAGSSAQSSFMTLVDAIGASHLSSSRCTGVRAPSEHGLQVGADSGFGASETFHQNHEASVRTSSGLDVTRRTPTSTHTPLWAGDTGASHHGLSSARILSRSTHSTRSHHYTSVHYNNVCMSATTVGHHTDNPLLDASSVVGGSQSLHWNQTASQSHGAAGAAPTHHHCQTSLSSDPRTYVNYASVSEIGDRIPTTVVSAAAPDQLGVFAFFVASRQVIEREESRERATLFRSFRIGGAQLHMRLLGRKEEEERICILKEELLWRVVTGNPAWKKLKQEVRQF</sequence>
<dbReference type="Proteomes" id="UP000674318">
    <property type="component" value="Unassembled WGS sequence"/>
</dbReference>
<keyword evidence="2 4" id="KW-0863">Zinc-finger</keyword>
<name>A0A836L2W3_9TRYP</name>
<dbReference type="SUPFAM" id="SSF144232">
    <property type="entry name" value="HIT/MYND zinc finger-like"/>
    <property type="match status" value="2"/>
</dbReference>
<dbReference type="RefSeq" id="XP_067754469.1">
    <property type="nucleotide sequence ID" value="XM_067898312.1"/>
</dbReference>
<feature type="region of interest" description="Disordered" evidence="5">
    <location>
        <begin position="634"/>
        <end position="656"/>
    </location>
</feature>
<feature type="domain" description="MYND-type" evidence="6">
    <location>
        <begin position="315"/>
        <end position="352"/>
    </location>
</feature>
<evidence type="ECO:0000259" key="6">
    <source>
        <dbReference type="PROSITE" id="PS50865"/>
    </source>
</evidence>
<proteinExistence type="predicted"/>
<dbReference type="KEGG" id="phet:94288389"/>
<organism evidence="7 8">
    <name type="scientific">Porcisia hertigi</name>
    <dbReference type="NCBI Taxonomy" id="2761500"/>
    <lineage>
        <taxon>Eukaryota</taxon>
        <taxon>Discoba</taxon>
        <taxon>Euglenozoa</taxon>
        <taxon>Kinetoplastea</taxon>
        <taxon>Metakinetoplastina</taxon>
        <taxon>Trypanosomatida</taxon>
        <taxon>Trypanosomatidae</taxon>
        <taxon>Leishmaniinae</taxon>
        <taxon>Porcisia</taxon>
    </lineage>
</organism>
<feature type="region of interest" description="Disordered" evidence="5">
    <location>
        <begin position="197"/>
        <end position="257"/>
    </location>
</feature>
<feature type="region of interest" description="Disordered" evidence="5">
    <location>
        <begin position="509"/>
        <end position="570"/>
    </location>
</feature>
<comment type="caution">
    <text evidence="7">The sequence shown here is derived from an EMBL/GenBank/DDBJ whole genome shotgun (WGS) entry which is preliminary data.</text>
</comment>
<feature type="compositionally biased region" description="Polar residues" evidence="5">
    <location>
        <begin position="543"/>
        <end position="561"/>
    </location>
</feature>
<dbReference type="GO" id="GO:0008270">
    <property type="term" value="F:zinc ion binding"/>
    <property type="evidence" value="ECO:0007669"/>
    <property type="project" value="UniProtKB-KW"/>
</dbReference>
<dbReference type="GeneID" id="94288389"/>
<feature type="compositionally biased region" description="Polar residues" evidence="5">
    <location>
        <begin position="219"/>
        <end position="231"/>
    </location>
</feature>
<feature type="region of interest" description="Disordered" evidence="5">
    <location>
        <begin position="78"/>
        <end position="158"/>
    </location>
</feature>
<dbReference type="PROSITE" id="PS01360">
    <property type="entry name" value="ZF_MYND_1"/>
    <property type="match status" value="2"/>
</dbReference>
<keyword evidence="1" id="KW-0479">Metal-binding</keyword>
<dbReference type="Gene3D" id="6.10.140.2220">
    <property type="match status" value="2"/>
</dbReference>
<reference evidence="7 8" key="1">
    <citation type="submission" date="2021-02" db="EMBL/GenBank/DDBJ databases">
        <title>Porcisia hertigi Genome sequencing and assembly.</title>
        <authorList>
            <person name="Almutairi H."/>
            <person name="Gatherer D."/>
        </authorList>
    </citation>
    <scope>NUCLEOTIDE SEQUENCE [LARGE SCALE GENOMIC DNA]</scope>
    <source>
        <strain evidence="7 8">C119</strain>
    </source>
</reference>
<gene>
    <name evidence="7" type="ORF">JKF63_02272</name>
</gene>
<feature type="region of interest" description="Disordered" evidence="5">
    <location>
        <begin position="1"/>
        <end position="40"/>
    </location>
</feature>
<dbReference type="OrthoDB" id="432970at2759"/>
<evidence type="ECO:0000256" key="4">
    <source>
        <dbReference type="PROSITE-ProRule" id="PRU00134"/>
    </source>
</evidence>
<dbReference type="EMBL" id="JAFJZO010000033">
    <property type="protein sequence ID" value="KAG5495217.1"/>
    <property type="molecule type" value="Genomic_DNA"/>
</dbReference>